<feature type="transmembrane region" description="Helical" evidence="5">
    <location>
        <begin position="198"/>
        <end position="220"/>
    </location>
</feature>
<evidence type="ECO:0000313" key="8">
    <source>
        <dbReference type="Proteomes" id="UP000447833"/>
    </source>
</evidence>
<feature type="transmembrane region" description="Helical" evidence="5">
    <location>
        <begin position="126"/>
        <end position="146"/>
    </location>
</feature>
<dbReference type="EMBL" id="WMEY01000004">
    <property type="protein sequence ID" value="MYL64610.1"/>
    <property type="molecule type" value="Genomic_DNA"/>
</dbReference>
<keyword evidence="4 5" id="KW-0472">Membrane</keyword>
<evidence type="ECO:0000256" key="5">
    <source>
        <dbReference type="SAM" id="Phobius"/>
    </source>
</evidence>
<dbReference type="RefSeq" id="WP_160920035.1">
    <property type="nucleotide sequence ID" value="NZ_WMEY01000004.1"/>
</dbReference>
<evidence type="ECO:0000259" key="6">
    <source>
        <dbReference type="Pfam" id="PF04893"/>
    </source>
</evidence>
<evidence type="ECO:0000256" key="2">
    <source>
        <dbReference type="ARBA" id="ARBA00022692"/>
    </source>
</evidence>
<dbReference type="Proteomes" id="UP000447833">
    <property type="component" value="Unassembled WGS sequence"/>
</dbReference>
<protein>
    <submittedName>
        <fullName evidence="7">DUF1282 domain-containing protein</fullName>
    </submittedName>
</protein>
<dbReference type="Pfam" id="PF04893">
    <property type="entry name" value="Yip1"/>
    <property type="match status" value="1"/>
</dbReference>
<keyword evidence="3 5" id="KW-1133">Transmembrane helix</keyword>
<reference evidence="7 8" key="1">
    <citation type="submission" date="2019-11" db="EMBL/GenBank/DDBJ databases">
        <title>Genome sequences of 17 halophilic strains isolated from different environments.</title>
        <authorList>
            <person name="Furrow R.E."/>
        </authorList>
    </citation>
    <scope>NUCLEOTIDE SEQUENCE [LARGE SCALE GENOMIC DNA]</scope>
    <source>
        <strain evidence="7 8">22506_14_FS</strain>
    </source>
</reference>
<comment type="subcellular location">
    <subcellularLocation>
        <location evidence="1">Membrane</location>
        <topology evidence="1">Multi-pass membrane protein</topology>
    </subcellularLocation>
</comment>
<keyword evidence="2 5" id="KW-0812">Transmembrane</keyword>
<feature type="transmembrane region" description="Helical" evidence="5">
    <location>
        <begin position="36"/>
        <end position="57"/>
    </location>
</feature>
<evidence type="ECO:0000256" key="3">
    <source>
        <dbReference type="ARBA" id="ARBA00022989"/>
    </source>
</evidence>
<dbReference type="InterPro" id="IPR006977">
    <property type="entry name" value="Yip1_dom"/>
</dbReference>
<dbReference type="GO" id="GO:0016020">
    <property type="term" value="C:membrane"/>
    <property type="evidence" value="ECO:0007669"/>
    <property type="project" value="UniProtKB-SubCell"/>
</dbReference>
<evidence type="ECO:0000256" key="4">
    <source>
        <dbReference type="ARBA" id="ARBA00023136"/>
    </source>
</evidence>
<feature type="transmembrane region" description="Helical" evidence="5">
    <location>
        <begin position="166"/>
        <end position="186"/>
    </location>
</feature>
<name>A0A845F1D8_9BACL</name>
<feature type="domain" description="Yip1" evidence="6">
    <location>
        <begin position="18"/>
        <end position="213"/>
    </location>
</feature>
<dbReference type="AlphaFoldDB" id="A0A845F1D8"/>
<sequence>MNEVHEETSKTEKPSLVGVIWSPGEQFANIRSNPKVWLPLIVVTVLSLIGGWLMVIGPGFEEQFATAELEGENIDGIIFFTKITTVVFSAIGPILGILFSSFIFWLINKATSSEATFKQFFSMNSYIGFISAIGLILNGILLALLGGSPGELYTSLGALVNSESSIGAFLNGIEIFGLWTIVLTAIGLRVTARWPKGLAWTIAIIFLVFTIGAAAVGSMMNTMSGM</sequence>
<gene>
    <name evidence="7" type="ORF">GLW07_14730</name>
</gene>
<accession>A0A845F1D8</accession>
<comment type="caution">
    <text evidence="7">The sequence shown here is derived from an EMBL/GenBank/DDBJ whole genome shotgun (WGS) entry which is preliminary data.</text>
</comment>
<evidence type="ECO:0000256" key="1">
    <source>
        <dbReference type="ARBA" id="ARBA00004141"/>
    </source>
</evidence>
<organism evidence="7 8">
    <name type="scientific">Guptibacillus hwajinpoensis</name>
    <dbReference type="NCBI Taxonomy" id="208199"/>
    <lineage>
        <taxon>Bacteria</taxon>
        <taxon>Bacillati</taxon>
        <taxon>Bacillota</taxon>
        <taxon>Bacilli</taxon>
        <taxon>Bacillales</taxon>
        <taxon>Guptibacillaceae</taxon>
        <taxon>Guptibacillus</taxon>
    </lineage>
</organism>
<feature type="transmembrane region" description="Helical" evidence="5">
    <location>
        <begin position="77"/>
        <end position="106"/>
    </location>
</feature>
<proteinExistence type="predicted"/>
<evidence type="ECO:0000313" key="7">
    <source>
        <dbReference type="EMBL" id="MYL64610.1"/>
    </source>
</evidence>